<dbReference type="InterPro" id="IPR003787">
    <property type="entry name" value="Sulphur_relay_DsrE/F-like"/>
</dbReference>
<dbReference type="Gene3D" id="3.40.1260.10">
    <property type="entry name" value="DsrEFH-like"/>
    <property type="match status" value="1"/>
</dbReference>
<dbReference type="EMBL" id="QWEZ01000001">
    <property type="protein sequence ID" value="RRJ84780.1"/>
    <property type="molecule type" value="Genomic_DNA"/>
</dbReference>
<dbReference type="GO" id="GO:0016783">
    <property type="term" value="F:sulfurtransferase activity"/>
    <property type="evidence" value="ECO:0007669"/>
    <property type="project" value="InterPro"/>
</dbReference>
<sequence>MNYCIAIYGAPYTSQACQSALHFCRALLKRGHSIQRLFFYQDGVHTASTLAVPPQDESNLPAEWQGFIESNQLDAVVCVAAALRRGLLNSEEQQRYEKPAANLSAATELSGLGQLIDGAVHCDRLVSFGA</sequence>
<dbReference type="GO" id="GO:0097163">
    <property type="term" value="F:sulfur carrier activity"/>
    <property type="evidence" value="ECO:0007669"/>
    <property type="project" value="TreeGrafter"/>
</dbReference>
<comment type="caution">
    <text evidence="5">The sequence shown here is derived from an EMBL/GenBank/DDBJ whole genome shotgun (WGS) entry which is preliminary data.</text>
</comment>
<organism evidence="5 6">
    <name type="scientific">Aestuariirhabdus litorea</name>
    <dbReference type="NCBI Taxonomy" id="2528527"/>
    <lineage>
        <taxon>Bacteria</taxon>
        <taxon>Pseudomonadati</taxon>
        <taxon>Pseudomonadota</taxon>
        <taxon>Gammaproteobacteria</taxon>
        <taxon>Oceanospirillales</taxon>
        <taxon>Aestuariirhabdaceae</taxon>
        <taxon>Aestuariirhabdus</taxon>
    </lineage>
</organism>
<dbReference type="NCBIfam" id="TIGR03012">
    <property type="entry name" value="sulf_tusD_dsrE"/>
    <property type="match status" value="1"/>
</dbReference>
<keyword evidence="3" id="KW-0963">Cytoplasm</keyword>
<dbReference type="RefSeq" id="WP_125015209.1">
    <property type="nucleotide sequence ID" value="NZ_QWEZ01000001.1"/>
</dbReference>
<evidence type="ECO:0000256" key="3">
    <source>
        <dbReference type="ARBA" id="ARBA00022490"/>
    </source>
</evidence>
<comment type="subcellular location">
    <subcellularLocation>
        <location evidence="1">Cytoplasm</location>
    </subcellularLocation>
</comment>
<dbReference type="PANTHER" id="PTHR34874:SF3">
    <property type="entry name" value="SULFURTRANSFERASE TUSD"/>
    <property type="match status" value="1"/>
</dbReference>
<gene>
    <name evidence="5" type="primary">tusD</name>
    <name evidence="5" type="ORF">D0544_06685</name>
</gene>
<evidence type="ECO:0000256" key="4">
    <source>
        <dbReference type="ARBA" id="ARBA00022679"/>
    </source>
</evidence>
<dbReference type="Proteomes" id="UP000280792">
    <property type="component" value="Unassembled WGS sequence"/>
</dbReference>
<evidence type="ECO:0000256" key="1">
    <source>
        <dbReference type="ARBA" id="ARBA00004496"/>
    </source>
</evidence>
<dbReference type="AlphaFoldDB" id="A0A3P3VQ77"/>
<proteinExistence type="inferred from homology"/>
<dbReference type="GO" id="GO:0002143">
    <property type="term" value="P:tRNA wobble position uridine thiolation"/>
    <property type="evidence" value="ECO:0007669"/>
    <property type="project" value="TreeGrafter"/>
</dbReference>
<evidence type="ECO:0000256" key="2">
    <source>
        <dbReference type="ARBA" id="ARBA00007067"/>
    </source>
</evidence>
<dbReference type="GO" id="GO:1990228">
    <property type="term" value="C:sulfurtransferase complex"/>
    <property type="evidence" value="ECO:0007669"/>
    <property type="project" value="TreeGrafter"/>
</dbReference>
<keyword evidence="4 5" id="KW-0808">Transferase</keyword>
<dbReference type="Pfam" id="PF02635">
    <property type="entry name" value="DsrE"/>
    <property type="match status" value="1"/>
</dbReference>
<dbReference type="FunFam" id="3.40.1260.10:FF:000001">
    <property type="entry name" value="Sulfurtransferase TusD"/>
    <property type="match status" value="1"/>
</dbReference>
<dbReference type="InterPro" id="IPR027396">
    <property type="entry name" value="DsrEFH-like"/>
</dbReference>
<comment type="similarity">
    <text evidence="2">Belongs to the DsrE/TusD family.</text>
</comment>
<evidence type="ECO:0000313" key="5">
    <source>
        <dbReference type="EMBL" id="RRJ84780.1"/>
    </source>
</evidence>
<reference evidence="5 6" key="1">
    <citation type="submission" date="2018-08" db="EMBL/GenBank/DDBJ databases">
        <authorList>
            <person name="Khan S.A."/>
        </authorList>
    </citation>
    <scope>NUCLEOTIDE SEQUENCE [LARGE SCALE GENOMIC DNA]</scope>
    <source>
        <strain evidence="5 6">GTF-13</strain>
    </source>
</reference>
<evidence type="ECO:0000313" key="6">
    <source>
        <dbReference type="Proteomes" id="UP000280792"/>
    </source>
</evidence>
<dbReference type="InterPro" id="IPR017463">
    <property type="entry name" value="Sulphur_relay_TusD/DsrE"/>
</dbReference>
<dbReference type="NCBIfam" id="NF001237">
    <property type="entry name" value="PRK00207.1"/>
    <property type="match status" value="1"/>
</dbReference>
<name>A0A3P3VQ77_9GAMM</name>
<reference evidence="5 6" key="2">
    <citation type="submission" date="2018-12" db="EMBL/GenBank/DDBJ databases">
        <title>Simiduia agarivorans gen. nov., sp. nov., a marine, agarolytic bacterium isolated from shallow coastal water from Keelung, Taiwan.</title>
        <authorList>
            <person name="Shieh W.Y."/>
        </authorList>
    </citation>
    <scope>NUCLEOTIDE SEQUENCE [LARGE SCALE GENOMIC DNA]</scope>
    <source>
        <strain evidence="5 6">GTF-13</strain>
    </source>
</reference>
<protein>
    <submittedName>
        <fullName evidence="5">Sulfurtransferase complex subunit TusD</fullName>
    </submittedName>
</protein>
<dbReference type="SUPFAM" id="SSF75169">
    <property type="entry name" value="DsrEFH-like"/>
    <property type="match status" value="1"/>
</dbReference>
<dbReference type="PANTHER" id="PTHR34874">
    <property type="entry name" value="PROTEIN YCHN"/>
    <property type="match status" value="1"/>
</dbReference>
<accession>A0A3P3VQ77</accession>
<keyword evidence="6" id="KW-1185">Reference proteome</keyword>